<dbReference type="GO" id="GO:0004038">
    <property type="term" value="F:allantoinase activity"/>
    <property type="evidence" value="ECO:0007669"/>
    <property type="project" value="UniProtKB-EC"/>
</dbReference>
<dbReference type="Gene3D" id="2.30.40.10">
    <property type="entry name" value="Urease, subunit C, domain 1"/>
    <property type="match status" value="1"/>
</dbReference>
<evidence type="ECO:0000256" key="1">
    <source>
        <dbReference type="ARBA" id="ARBA00001947"/>
    </source>
</evidence>
<proteinExistence type="inferred from homology"/>
<evidence type="ECO:0000313" key="11">
    <source>
        <dbReference type="EMBL" id="MBC8587018.1"/>
    </source>
</evidence>
<organism evidence="11 12">
    <name type="scientific">Paratissierella segnis</name>
    <dbReference type="NCBI Taxonomy" id="2763679"/>
    <lineage>
        <taxon>Bacteria</taxon>
        <taxon>Bacillati</taxon>
        <taxon>Bacillota</taxon>
        <taxon>Tissierellia</taxon>
        <taxon>Tissierellales</taxon>
        <taxon>Tissierellaceae</taxon>
        <taxon>Paratissierella</taxon>
    </lineage>
</organism>
<comment type="cofactor">
    <cofactor evidence="1">
        <name>Zn(2+)</name>
        <dbReference type="ChEBI" id="CHEBI:29105"/>
    </cofactor>
</comment>
<dbReference type="Pfam" id="PF01979">
    <property type="entry name" value="Amidohydro_1"/>
    <property type="match status" value="1"/>
</dbReference>
<evidence type="ECO:0000256" key="4">
    <source>
        <dbReference type="ARBA" id="ARBA00010368"/>
    </source>
</evidence>
<comment type="subunit">
    <text evidence="5">Homotetramer.</text>
</comment>
<evidence type="ECO:0000259" key="10">
    <source>
        <dbReference type="Pfam" id="PF01979"/>
    </source>
</evidence>
<dbReference type="RefSeq" id="WP_262428489.1">
    <property type="nucleotide sequence ID" value="NZ_JACRTG010000005.1"/>
</dbReference>
<dbReference type="GO" id="GO:0005737">
    <property type="term" value="C:cytoplasm"/>
    <property type="evidence" value="ECO:0007669"/>
    <property type="project" value="TreeGrafter"/>
</dbReference>
<dbReference type="GO" id="GO:0008270">
    <property type="term" value="F:zinc ion binding"/>
    <property type="evidence" value="ECO:0007669"/>
    <property type="project" value="InterPro"/>
</dbReference>
<comment type="similarity">
    <text evidence="4">Belongs to the metallo-dependent hydrolases superfamily. Allantoinase family.</text>
</comment>
<dbReference type="EC" id="3.5.2.5" evidence="6"/>
<feature type="domain" description="Amidohydrolase-related" evidence="10">
    <location>
        <begin position="52"/>
        <end position="445"/>
    </location>
</feature>
<dbReference type="Gene3D" id="3.20.20.140">
    <property type="entry name" value="Metal-dependent hydrolases"/>
    <property type="match status" value="1"/>
</dbReference>
<comment type="caution">
    <text evidence="11">The sequence shown here is derived from an EMBL/GenBank/DDBJ whole genome shotgun (WGS) entry which is preliminary data.</text>
</comment>
<dbReference type="NCBIfam" id="TIGR03178">
    <property type="entry name" value="allantoinase"/>
    <property type="match status" value="1"/>
</dbReference>
<dbReference type="GO" id="GO:0050897">
    <property type="term" value="F:cobalt ion binding"/>
    <property type="evidence" value="ECO:0007669"/>
    <property type="project" value="InterPro"/>
</dbReference>
<dbReference type="GO" id="GO:0000256">
    <property type="term" value="P:allantoin catabolic process"/>
    <property type="evidence" value="ECO:0007669"/>
    <property type="project" value="InterPro"/>
</dbReference>
<keyword evidence="9" id="KW-0862">Zinc</keyword>
<reference evidence="11" key="1">
    <citation type="submission" date="2020-08" db="EMBL/GenBank/DDBJ databases">
        <title>Genome public.</title>
        <authorList>
            <person name="Liu C."/>
            <person name="Sun Q."/>
        </authorList>
    </citation>
    <scope>NUCLEOTIDE SEQUENCE</scope>
    <source>
        <strain evidence="11">BX21</strain>
    </source>
</reference>
<evidence type="ECO:0000256" key="2">
    <source>
        <dbReference type="ARBA" id="ARBA00004968"/>
    </source>
</evidence>
<dbReference type="InterPro" id="IPR006680">
    <property type="entry name" value="Amidohydro-rel"/>
</dbReference>
<dbReference type="NCBIfam" id="TIGR00857">
    <property type="entry name" value="pyrC_multi"/>
    <property type="match status" value="1"/>
</dbReference>
<evidence type="ECO:0000313" key="12">
    <source>
        <dbReference type="Proteomes" id="UP000601171"/>
    </source>
</evidence>
<evidence type="ECO:0000256" key="9">
    <source>
        <dbReference type="ARBA" id="ARBA00022833"/>
    </source>
</evidence>
<dbReference type="PANTHER" id="PTHR43668">
    <property type="entry name" value="ALLANTOINASE"/>
    <property type="match status" value="1"/>
</dbReference>
<evidence type="ECO:0000256" key="8">
    <source>
        <dbReference type="ARBA" id="ARBA00022801"/>
    </source>
</evidence>
<keyword evidence="12" id="KW-1185">Reference proteome</keyword>
<name>A0A926ERS8_9FIRM</name>
<dbReference type="SUPFAM" id="SSF51556">
    <property type="entry name" value="Metallo-dependent hydrolases"/>
    <property type="match status" value="1"/>
</dbReference>
<dbReference type="InterPro" id="IPR011059">
    <property type="entry name" value="Metal-dep_hydrolase_composite"/>
</dbReference>
<dbReference type="InterPro" id="IPR032466">
    <property type="entry name" value="Metal_Hydrolase"/>
</dbReference>
<dbReference type="SUPFAM" id="SSF51338">
    <property type="entry name" value="Composite domain of metallo-dependent hydrolases"/>
    <property type="match status" value="1"/>
</dbReference>
<evidence type="ECO:0000256" key="6">
    <source>
        <dbReference type="ARBA" id="ARBA00012863"/>
    </source>
</evidence>
<evidence type="ECO:0000256" key="7">
    <source>
        <dbReference type="ARBA" id="ARBA00022723"/>
    </source>
</evidence>
<comment type="pathway">
    <text evidence="2">Nitrogen metabolism; (S)-allantoin degradation; allantoate from (S)-allantoin: step 1/1.</text>
</comment>
<keyword evidence="8 11" id="KW-0378">Hydrolase</keyword>
<evidence type="ECO:0000256" key="5">
    <source>
        <dbReference type="ARBA" id="ARBA00011881"/>
    </source>
</evidence>
<dbReference type="InterPro" id="IPR050138">
    <property type="entry name" value="DHOase/Allantoinase_Hydrolase"/>
</dbReference>
<dbReference type="GO" id="GO:0006145">
    <property type="term" value="P:purine nucleobase catabolic process"/>
    <property type="evidence" value="ECO:0007669"/>
    <property type="project" value="TreeGrafter"/>
</dbReference>
<keyword evidence="7" id="KW-0479">Metal-binding</keyword>
<sequence>MEWDHVIFNGTIVTSKDSFKGNIYIKNGKISAITSEKLEGTIKEITDAEGLLVLPGLIDTHVHSRDKGAPEKEDFFHSTEAAAMGGLTTIFEMPNAIPAICNVDNLHEQIKNLTPKAHVDFAVWGLCLGDLNKKDLIELSEAGVIAFKFFWGYAIDSKTYQLIYNYDPLNTDVIQPLKDGEVYEIFEEVAKTGKLLAIHAENADLIDTLTSRVKKEKDFTYEGLLRARPNLAEETVVQTAISFAKTAGTRLHVLHLSTKESVDLIDEAQKKGLFITSETCPHYLYLNNEDYDRIGPKMKVYPPVKYKEDQNKLWEGIDKGIISLVCSDHAPHTAKQKNGELWDIPSGMCGVETLAPLMIDAVNKKKINIHQLVSLLSENPAKLFGIYPQKGSIEIGTDADFTLIDMNAKMTIKEENLHSVSKITAFDGYEVEGKPVGTIVRGKTVMRNGEIINKPFGQFIRPDNNGSGDNL</sequence>
<protein>
    <recommendedName>
        <fullName evidence="6">allantoinase</fullName>
        <ecNumber evidence="6">3.5.2.5</ecNumber>
    </recommendedName>
</protein>
<dbReference type="InterPro" id="IPR017593">
    <property type="entry name" value="Allantoinase"/>
</dbReference>
<comment type="similarity">
    <text evidence="3">Belongs to the metallo-dependent hydrolases superfamily. Hydantoinase/dihydropyrimidinase family.</text>
</comment>
<dbReference type="AlphaFoldDB" id="A0A926ERS8"/>
<dbReference type="EMBL" id="JACRTG010000005">
    <property type="protein sequence ID" value="MBC8587018.1"/>
    <property type="molecule type" value="Genomic_DNA"/>
</dbReference>
<dbReference type="FunFam" id="3.20.20.140:FF:000174">
    <property type="entry name" value="Dihydropyrimidinase-related protein 2"/>
    <property type="match status" value="1"/>
</dbReference>
<gene>
    <name evidence="11" type="primary">allB</name>
    <name evidence="11" type="ORF">H8707_02015</name>
</gene>
<dbReference type="PANTHER" id="PTHR43668:SF2">
    <property type="entry name" value="ALLANTOINASE"/>
    <property type="match status" value="1"/>
</dbReference>
<dbReference type="Proteomes" id="UP000601171">
    <property type="component" value="Unassembled WGS sequence"/>
</dbReference>
<accession>A0A926ERS8</accession>
<evidence type="ECO:0000256" key="3">
    <source>
        <dbReference type="ARBA" id="ARBA00008829"/>
    </source>
</evidence>